<sequence length="904" mass="102421">MTIPRTSSRLLKRRTAFRHLGRFQEPIDFIRGNLHRLFLWPVIGLLVGTIGWSLLLKDLAAEKRQVEIIALREAEILARAYAEHLSRSIEAVDHISLYVKNGWELTGGFFKLEDMEQIRNFPLDNGFYVSIIDKDGDLVTSNIPKPAKTNVADQPYFKAHLNSSNLFYIGMTRIGNFSHEYVIPFSRRLSDESGNFAGVVLVSVLPANFIAGYDEITLKQHGLLAVIADDNTVGLSRIGNRIFLSKEGPLREVPTFASSTSQILDGEKWFADKRTRYVGWQLTHEYGMTTLAGLDQEEMLAPYWQHRSESIRNAILLTFGLALFTLVTTYSGLRLSWRKKQFELMQSTYRAATEEANEGFYILRPILDADGQPSDFTIDDCNEHGARFFQRNRESVIGKRISDCYSGRTLRMIRLALSHAVKNGSTEGEFDLKRIGIKGPPWVHMRIVRHDKYLAATMRDISSLKAHFQELEKRGNEDALTGLPNRHWLNSYLPNALRDAKDKDCRLALLFIDLDGFKTVNDTMGHDAGDEILMTAGRRLKDAVRPNDDVVRLGGDEFLVILEDVHESTEVAQIAERILKVFQAQFKIKKGLCKIGLSIGISMYPEDGDEATVLLKNADIAMYAVKTSGKMGYRFFDQRYSEAILLAHQKEAELRHAVEHDQLVMHYQPRVDVSTGITSSMEALVRWMHPTRGMIEPNDFIPLAEEVGLISRIGEIVVDKVCAQLAYWKRHEQQVVPVSINVCARQFHEADISKLLESHLKRYDIEPGLLEIEITESAMLEKTEEVIRSINSIQEMGIRLLVDDFGTGYSSLSQLQSLDFDVLKIDQAFTARLNTSNESNVLFKTIVSMAHSLGMRVVAEGVETLEQIKVLKAMHCDEMQGFYISRPLPPADTQPIMPKMIFSA</sequence>
<feature type="domain" description="EAL" evidence="2">
    <location>
        <begin position="647"/>
        <end position="901"/>
    </location>
</feature>
<feature type="transmembrane region" description="Helical" evidence="1">
    <location>
        <begin position="38"/>
        <end position="56"/>
    </location>
</feature>
<evidence type="ECO:0000259" key="3">
    <source>
        <dbReference type="PROSITE" id="PS50887"/>
    </source>
</evidence>
<dbReference type="CDD" id="cd12914">
    <property type="entry name" value="PDC1_DGC_like"/>
    <property type="match status" value="1"/>
</dbReference>
<dbReference type="SUPFAM" id="SSF55785">
    <property type="entry name" value="PYP-like sensor domain (PAS domain)"/>
    <property type="match status" value="1"/>
</dbReference>
<dbReference type="SUPFAM" id="SSF141868">
    <property type="entry name" value="EAL domain-like"/>
    <property type="match status" value="1"/>
</dbReference>
<gene>
    <name evidence="4" type="ORF">Q8A64_13390</name>
</gene>
<dbReference type="InterPro" id="IPR035919">
    <property type="entry name" value="EAL_sf"/>
</dbReference>
<proteinExistence type="predicted"/>
<dbReference type="InterPro" id="IPR029787">
    <property type="entry name" value="Nucleotide_cyclase"/>
</dbReference>
<accession>A0ABU1BR43</accession>
<dbReference type="CDD" id="cd01948">
    <property type="entry name" value="EAL"/>
    <property type="match status" value="1"/>
</dbReference>
<dbReference type="RefSeq" id="WP_338437341.1">
    <property type="nucleotide sequence ID" value="NZ_JAUYVH010000009.1"/>
</dbReference>
<reference evidence="4 5" key="1">
    <citation type="submission" date="2023-08" db="EMBL/GenBank/DDBJ databases">
        <title>Oxalobacteraceae gen .nov., isolated from river sludge outside the plant.</title>
        <authorList>
            <person name="Zhao S.Y."/>
        </authorList>
    </citation>
    <scope>NUCLEOTIDE SEQUENCE [LARGE SCALE GENOMIC DNA]</scope>
    <source>
        <strain evidence="4 5">R-40</strain>
    </source>
</reference>
<dbReference type="SUPFAM" id="SSF55073">
    <property type="entry name" value="Nucleotide cyclase"/>
    <property type="match status" value="1"/>
</dbReference>
<evidence type="ECO:0000313" key="5">
    <source>
        <dbReference type="Proteomes" id="UP001225596"/>
    </source>
</evidence>
<dbReference type="NCBIfam" id="TIGR00254">
    <property type="entry name" value="GGDEF"/>
    <property type="match status" value="1"/>
</dbReference>
<dbReference type="InterPro" id="IPR052155">
    <property type="entry name" value="Biofilm_reg_signaling"/>
</dbReference>
<dbReference type="InterPro" id="IPR035965">
    <property type="entry name" value="PAS-like_dom_sf"/>
</dbReference>
<dbReference type="SMART" id="SM00267">
    <property type="entry name" value="GGDEF"/>
    <property type="match status" value="1"/>
</dbReference>
<evidence type="ECO:0000259" key="2">
    <source>
        <dbReference type="PROSITE" id="PS50883"/>
    </source>
</evidence>
<evidence type="ECO:0000256" key="1">
    <source>
        <dbReference type="SAM" id="Phobius"/>
    </source>
</evidence>
<organism evidence="4 5">
    <name type="scientific">Keguizhuia sedimenti</name>
    <dbReference type="NCBI Taxonomy" id="3064264"/>
    <lineage>
        <taxon>Bacteria</taxon>
        <taxon>Pseudomonadati</taxon>
        <taxon>Pseudomonadota</taxon>
        <taxon>Betaproteobacteria</taxon>
        <taxon>Burkholderiales</taxon>
        <taxon>Oxalobacteraceae</taxon>
        <taxon>Keguizhuia</taxon>
    </lineage>
</organism>
<dbReference type="PANTHER" id="PTHR44757">
    <property type="entry name" value="DIGUANYLATE CYCLASE DGCP"/>
    <property type="match status" value="1"/>
</dbReference>
<protein>
    <submittedName>
        <fullName evidence="4">EAL domain-containing protein</fullName>
    </submittedName>
</protein>
<feature type="transmembrane region" description="Helical" evidence="1">
    <location>
        <begin position="314"/>
        <end position="333"/>
    </location>
</feature>
<dbReference type="SMART" id="SM00052">
    <property type="entry name" value="EAL"/>
    <property type="match status" value="1"/>
</dbReference>
<dbReference type="Pfam" id="PF00563">
    <property type="entry name" value="EAL"/>
    <property type="match status" value="1"/>
</dbReference>
<dbReference type="Gene3D" id="3.30.70.270">
    <property type="match status" value="1"/>
</dbReference>
<dbReference type="InterPro" id="IPR000160">
    <property type="entry name" value="GGDEF_dom"/>
</dbReference>
<comment type="caution">
    <text evidence="4">The sequence shown here is derived from an EMBL/GenBank/DDBJ whole genome shotgun (WGS) entry which is preliminary data.</text>
</comment>
<keyword evidence="1" id="KW-1133">Transmembrane helix</keyword>
<dbReference type="InterPro" id="IPR043128">
    <property type="entry name" value="Rev_trsase/Diguanyl_cyclase"/>
</dbReference>
<dbReference type="PANTHER" id="PTHR44757:SF2">
    <property type="entry name" value="BIOFILM ARCHITECTURE MAINTENANCE PROTEIN MBAA"/>
    <property type="match status" value="1"/>
</dbReference>
<dbReference type="PROSITE" id="PS50887">
    <property type="entry name" value="GGDEF"/>
    <property type="match status" value="1"/>
</dbReference>
<name>A0ABU1BR43_9BURK</name>
<dbReference type="PROSITE" id="PS50883">
    <property type="entry name" value="EAL"/>
    <property type="match status" value="1"/>
</dbReference>
<dbReference type="Gene3D" id="3.30.450.20">
    <property type="entry name" value="PAS domain"/>
    <property type="match status" value="2"/>
</dbReference>
<dbReference type="CDD" id="cd01949">
    <property type="entry name" value="GGDEF"/>
    <property type="match status" value="1"/>
</dbReference>
<dbReference type="EMBL" id="JAUYVH010000009">
    <property type="protein sequence ID" value="MDQ9171402.1"/>
    <property type="molecule type" value="Genomic_DNA"/>
</dbReference>
<keyword evidence="5" id="KW-1185">Reference proteome</keyword>
<dbReference type="InterPro" id="IPR001633">
    <property type="entry name" value="EAL_dom"/>
</dbReference>
<keyword evidence="1" id="KW-0812">Transmembrane</keyword>
<dbReference type="Proteomes" id="UP001225596">
    <property type="component" value="Unassembled WGS sequence"/>
</dbReference>
<dbReference type="Pfam" id="PF00990">
    <property type="entry name" value="GGDEF"/>
    <property type="match status" value="1"/>
</dbReference>
<evidence type="ECO:0000313" key="4">
    <source>
        <dbReference type="EMBL" id="MDQ9171402.1"/>
    </source>
</evidence>
<dbReference type="Gene3D" id="3.20.20.450">
    <property type="entry name" value="EAL domain"/>
    <property type="match status" value="1"/>
</dbReference>
<feature type="domain" description="GGDEF" evidence="3">
    <location>
        <begin position="505"/>
        <end position="638"/>
    </location>
</feature>
<keyword evidence="1" id="KW-0472">Membrane</keyword>